<evidence type="ECO:0000256" key="7">
    <source>
        <dbReference type="ARBA" id="ARBA00023146"/>
    </source>
</evidence>
<evidence type="ECO:0000313" key="14">
    <source>
        <dbReference type="Proteomes" id="UP000178106"/>
    </source>
</evidence>
<protein>
    <recommendedName>
        <fullName evidence="2 9">Arginine--tRNA ligase</fullName>
        <ecNumber evidence="2 9">6.1.1.19</ecNumber>
    </recommendedName>
</protein>
<accession>A0A1G2E311</accession>
<evidence type="ECO:0000256" key="9">
    <source>
        <dbReference type="NCBIfam" id="TIGR00456"/>
    </source>
</evidence>
<dbReference type="PANTHER" id="PTHR11956">
    <property type="entry name" value="ARGINYL-TRNA SYNTHETASE"/>
    <property type="match status" value="1"/>
</dbReference>
<feature type="domain" description="DALR anticodon binding" evidence="11">
    <location>
        <begin position="461"/>
        <end position="571"/>
    </location>
</feature>
<comment type="caution">
    <text evidence="13">The sequence shown here is derived from an EMBL/GenBank/DDBJ whole genome shotgun (WGS) entry which is preliminary data.</text>
</comment>
<evidence type="ECO:0000259" key="12">
    <source>
        <dbReference type="SMART" id="SM01016"/>
    </source>
</evidence>
<evidence type="ECO:0000256" key="10">
    <source>
        <dbReference type="RuleBase" id="RU363038"/>
    </source>
</evidence>
<dbReference type="Pfam" id="PF00750">
    <property type="entry name" value="tRNA-synt_1d"/>
    <property type="match status" value="1"/>
</dbReference>
<dbReference type="EMBL" id="MHLU01000032">
    <property type="protein sequence ID" value="OGZ20082.1"/>
    <property type="molecule type" value="Genomic_DNA"/>
</dbReference>
<evidence type="ECO:0000256" key="4">
    <source>
        <dbReference type="ARBA" id="ARBA00022741"/>
    </source>
</evidence>
<dbReference type="GO" id="GO:0006420">
    <property type="term" value="P:arginyl-tRNA aminoacylation"/>
    <property type="evidence" value="ECO:0007669"/>
    <property type="project" value="UniProtKB-UniRule"/>
</dbReference>
<dbReference type="GO" id="GO:0005737">
    <property type="term" value="C:cytoplasm"/>
    <property type="evidence" value="ECO:0007669"/>
    <property type="project" value="UniProtKB-UniRule"/>
</dbReference>
<dbReference type="InterPro" id="IPR014729">
    <property type="entry name" value="Rossmann-like_a/b/a_fold"/>
</dbReference>
<keyword evidence="7 10" id="KW-0030">Aminoacyl-tRNA synthetase</keyword>
<evidence type="ECO:0000256" key="2">
    <source>
        <dbReference type="ARBA" id="ARBA00012837"/>
    </source>
</evidence>
<dbReference type="PRINTS" id="PR01038">
    <property type="entry name" value="TRNASYNTHARG"/>
</dbReference>
<dbReference type="InterPro" id="IPR001278">
    <property type="entry name" value="Arg-tRNA-ligase"/>
</dbReference>
<keyword evidence="3 10" id="KW-0436">Ligase</keyword>
<dbReference type="InterPro" id="IPR036695">
    <property type="entry name" value="Arg-tRNA-synth_N_sf"/>
</dbReference>
<gene>
    <name evidence="13" type="ORF">A2494_03370</name>
</gene>
<dbReference type="AlphaFoldDB" id="A0A1G2E311"/>
<evidence type="ECO:0000256" key="3">
    <source>
        <dbReference type="ARBA" id="ARBA00022598"/>
    </source>
</evidence>
<comment type="catalytic activity">
    <reaction evidence="8">
        <text>tRNA(Arg) + L-arginine + ATP = L-arginyl-tRNA(Arg) + AMP + diphosphate</text>
        <dbReference type="Rhea" id="RHEA:20301"/>
        <dbReference type="Rhea" id="RHEA-COMP:9658"/>
        <dbReference type="Rhea" id="RHEA-COMP:9673"/>
        <dbReference type="ChEBI" id="CHEBI:30616"/>
        <dbReference type="ChEBI" id="CHEBI:32682"/>
        <dbReference type="ChEBI" id="CHEBI:33019"/>
        <dbReference type="ChEBI" id="CHEBI:78442"/>
        <dbReference type="ChEBI" id="CHEBI:78513"/>
        <dbReference type="ChEBI" id="CHEBI:456215"/>
        <dbReference type="EC" id="6.1.1.19"/>
    </reaction>
</comment>
<dbReference type="GO" id="GO:0005524">
    <property type="term" value="F:ATP binding"/>
    <property type="evidence" value="ECO:0007669"/>
    <property type="project" value="UniProtKB-KW"/>
</dbReference>
<keyword evidence="6 10" id="KW-0648">Protein biosynthesis</keyword>
<proteinExistence type="inferred from homology"/>
<keyword evidence="4 10" id="KW-0547">Nucleotide-binding</keyword>
<evidence type="ECO:0000256" key="8">
    <source>
        <dbReference type="ARBA" id="ARBA00049339"/>
    </source>
</evidence>
<evidence type="ECO:0000256" key="5">
    <source>
        <dbReference type="ARBA" id="ARBA00022840"/>
    </source>
</evidence>
<dbReference type="InterPro" id="IPR008909">
    <property type="entry name" value="DALR_anticod-bd"/>
</dbReference>
<dbReference type="PANTHER" id="PTHR11956:SF5">
    <property type="entry name" value="ARGININE--TRNA LIGASE, CYTOPLASMIC"/>
    <property type="match status" value="1"/>
</dbReference>
<evidence type="ECO:0000256" key="6">
    <source>
        <dbReference type="ARBA" id="ARBA00022917"/>
    </source>
</evidence>
<evidence type="ECO:0000313" key="13">
    <source>
        <dbReference type="EMBL" id="OGZ20082.1"/>
    </source>
</evidence>
<evidence type="ECO:0000256" key="1">
    <source>
        <dbReference type="ARBA" id="ARBA00005594"/>
    </source>
</evidence>
<keyword evidence="5 10" id="KW-0067">ATP-binding</keyword>
<dbReference type="InterPro" id="IPR009080">
    <property type="entry name" value="tRNAsynth_Ia_anticodon-bd"/>
</dbReference>
<organism evidence="13 14">
    <name type="scientific">Candidatus Lloydbacteria bacterium RIFOXYC12_FULL_46_25</name>
    <dbReference type="NCBI Taxonomy" id="1798670"/>
    <lineage>
        <taxon>Bacteria</taxon>
        <taxon>Candidatus Lloydiibacteriota</taxon>
    </lineage>
</organism>
<dbReference type="Gene3D" id="3.40.50.620">
    <property type="entry name" value="HUPs"/>
    <property type="match status" value="1"/>
</dbReference>
<dbReference type="Pfam" id="PF05746">
    <property type="entry name" value="DALR_1"/>
    <property type="match status" value="1"/>
</dbReference>
<comment type="similarity">
    <text evidence="1 10">Belongs to the class-I aminoacyl-tRNA synthetase family.</text>
</comment>
<evidence type="ECO:0000259" key="11">
    <source>
        <dbReference type="SMART" id="SM00836"/>
    </source>
</evidence>
<dbReference type="SMART" id="SM01016">
    <property type="entry name" value="Arg_tRNA_synt_N"/>
    <property type="match status" value="1"/>
</dbReference>
<dbReference type="Gene3D" id="1.10.730.10">
    <property type="entry name" value="Isoleucyl-tRNA Synthetase, Domain 1"/>
    <property type="match status" value="1"/>
</dbReference>
<dbReference type="EC" id="6.1.1.19" evidence="2 9"/>
<feature type="domain" description="Arginyl tRNA synthetase N-terminal" evidence="12">
    <location>
        <begin position="4"/>
        <end position="87"/>
    </location>
</feature>
<dbReference type="Gene3D" id="3.30.1360.70">
    <property type="entry name" value="Arginyl tRNA synthetase N-terminal domain"/>
    <property type="match status" value="1"/>
</dbReference>
<dbReference type="GO" id="GO:0004814">
    <property type="term" value="F:arginine-tRNA ligase activity"/>
    <property type="evidence" value="ECO:0007669"/>
    <property type="project" value="UniProtKB-UniRule"/>
</dbReference>
<dbReference type="SUPFAM" id="SSF47323">
    <property type="entry name" value="Anticodon-binding domain of a subclass of class I aminoacyl-tRNA synthetases"/>
    <property type="match status" value="1"/>
</dbReference>
<dbReference type="SMART" id="SM00836">
    <property type="entry name" value="DALR_1"/>
    <property type="match status" value="1"/>
</dbReference>
<reference evidence="13 14" key="1">
    <citation type="journal article" date="2016" name="Nat. Commun.">
        <title>Thousands of microbial genomes shed light on interconnected biogeochemical processes in an aquifer system.</title>
        <authorList>
            <person name="Anantharaman K."/>
            <person name="Brown C.T."/>
            <person name="Hug L.A."/>
            <person name="Sharon I."/>
            <person name="Castelle C.J."/>
            <person name="Probst A.J."/>
            <person name="Thomas B.C."/>
            <person name="Singh A."/>
            <person name="Wilkins M.J."/>
            <person name="Karaoz U."/>
            <person name="Brodie E.L."/>
            <person name="Williams K.H."/>
            <person name="Hubbard S.S."/>
            <person name="Banfield J.F."/>
        </authorList>
    </citation>
    <scope>NUCLEOTIDE SEQUENCE [LARGE SCALE GENOMIC DNA]</scope>
</reference>
<dbReference type="Pfam" id="PF03485">
    <property type="entry name" value="Arg_tRNA_synt_N"/>
    <property type="match status" value="1"/>
</dbReference>
<sequence>MLEETLRQHIQEVLKSIGAPDADFVLEHPADMDHGDYATNVAMVAAKKIGKNPHELAQIIVGELVRRSILDIVDISIAGPGFINFKLSDEHFTHLLDQAILHGERYGTSEIMKGKKVVVEYTDPNPFKEFHIGHLMSNTIGESISRIIEASGAETKRACYQGDTGMHAASALWGMMQEDLPAADASITERAQFLGRAYARGATSAKNDMVVHDAIIVLNKKIHERSDPKVNELYDIGKAWSLEYFETIYKRLGTAHGEGKAFDFYFFESVTGEFGKKLVCEHMGKVFEASDGAVIFKGEESMGLHTRVFVNKEGLPTYEAKELGLAKIKYDTYPYDLSIVVTANEINDYFKVLLEVLRQIFPDLAAKTVHISHGMLRLPTGKMSSRTGDVITAESLLFDVRARVMEKVKDMQIVEEEKDAIAESVAVGAIKYSILRQSSGKDIIFDFEQSLSFDGDSGPYLQYTYARTCSLLEKAGARIIDPLGEHQGTSVLHKLLLRFPEVVARANKEHEPHYITTYLIEVARGFNAFYASTIVLDGASDEPYKLALVKMVSLTMRNGLQLLGMPTPSKM</sequence>
<dbReference type="InterPro" id="IPR035684">
    <property type="entry name" value="ArgRS_core"/>
</dbReference>
<name>A0A1G2E311_9BACT</name>
<dbReference type="NCBIfam" id="TIGR00456">
    <property type="entry name" value="argS"/>
    <property type="match status" value="1"/>
</dbReference>
<dbReference type="InterPro" id="IPR005148">
    <property type="entry name" value="Arg-tRNA-synth_N"/>
</dbReference>
<dbReference type="Proteomes" id="UP000178106">
    <property type="component" value="Unassembled WGS sequence"/>
</dbReference>
<dbReference type="SUPFAM" id="SSF55190">
    <property type="entry name" value="Arginyl-tRNA synthetase (ArgRS), N-terminal 'additional' domain"/>
    <property type="match status" value="1"/>
</dbReference>
<dbReference type="SUPFAM" id="SSF52374">
    <property type="entry name" value="Nucleotidylyl transferase"/>
    <property type="match status" value="1"/>
</dbReference>